<keyword evidence="1" id="KW-0548">Nucleotidyltransferase</keyword>
<keyword evidence="1" id="KW-0696">RNA-directed RNA polymerase</keyword>
<accession>A0ABR2Y0D5</accession>
<dbReference type="EMBL" id="JARVKM010000010">
    <property type="protein sequence ID" value="KAK9779524.1"/>
    <property type="molecule type" value="Genomic_DNA"/>
</dbReference>
<feature type="region of interest" description="Disordered" evidence="2">
    <location>
        <begin position="353"/>
        <end position="382"/>
    </location>
</feature>
<proteinExistence type="inferred from homology"/>
<dbReference type="Pfam" id="PF05183">
    <property type="entry name" value="RdRP"/>
    <property type="match status" value="1"/>
</dbReference>
<dbReference type="PANTHER" id="PTHR23079:SF14">
    <property type="entry name" value="RNA-DEPENDENT RNA POLYMERASE"/>
    <property type="match status" value="1"/>
</dbReference>
<gene>
    <name evidence="4" type="ORF">SCAR479_03590</name>
</gene>
<evidence type="ECO:0000313" key="5">
    <source>
        <dbReference type="Proteomes" id="UP001465668"/>
    </source>
</evidence>
<dbReference type="Proteomes" id="UP001465668">
    <property type="component" value="Unassembled WGS sequence"/>
</dbReference>
<dbReference type="InterPro" id="IPR057596">
    <property type="entry name" value="RDRP_core"/>
</dbReference>
<evidence type="ECO:0000256" key="1">
    <source>
        <dbReference type="RuleBase" id="RU363098"/>
    </source>
</evidence>
<dbReference type="Gene3D" id="1.10.8.790">
    <property type="entry name" value="RNA-dependent RNA polymerase, slab domain, helical subdomain-like"/>
    <property type="match status" value="1"/>
</dbReference>
<keyword evidence="1" id="KW-0808">Transferase</keyword>
<feature type="compositionally biased region" description="Basic and acidic residues" evidence="2">
    <location>
        <begin position="286"/>
        <end position="299"/>
    </location>
</feature>
<evidence type="ECO:0000259" key="3">
    <source>
        <dbReference type="Pfam" id="PF05183"/>
    </source>
</evidence>
<dbReference type="PANTHER" id="PTHR23079">
    <property type="entry name" value="RNA-DEPENDENT RNA POLYMERASE"/>
    <property type="match status" value="1"/>
</dbReference>
<feature type="compositionally biased region" description="Polar residues" evidence="2">
    <location>
        <begin position="353"/>
        <end position="370"/>
    </location>
</feature>
<dbReference type="InterPro" id="IPR007855">
    <property type="entry name" value="RDRP"/>
</dbReference>
<feature type="domain" description="RDRP core" evidence="3">
    <location>
        <begin position="564"/>
        <end position="1221"/>
    </location>
</feature>
<keyword evidence="5" id="KW-1185">Reference proteome</keyword>
<comment type="caution">
    <text evidence="4">The sequence shown here is derived from an EMBL/GenBank/DDBJ whole genome shotgun (WGS) entry which is preliminary data.</text>
</comment>
<name>A0ABR2Y0D5_9PEZI</name>
<evidence type="ECO:0000313" key="4">
    <source>
        <dbReference type="EMBL" id="KAK9779524.1"/>
    </source>
</evidence>
<comment type="catalytic activity">
    <reaction evidence="1">
        <text>RNA(n) + a ribonucleoside 5'-triphosphate = RNA(n+1) + diphosphate</text>
        <dbReference type="Rhea" id="RHEA:21248"/>
        <dbReference type="Rhea" id="RHEA-COMP:14527"/>
        <dbReference type="Rhea" id="RHEA-COMP:17342"/>
        <dbReference type="ChEBI" id="CHEBI:33019"/>
        <dbReference type="ChEBI" id="CHEBI:61557"/>
        <dbReference type="ChEBI" id="CHEBI:140395"/>
        <dbReference type="EC" id="2.7.7.48"/>
    </reaction>
</comment>
<organism evidence="4 5">
    <name type="scientific">Seiridium cardinale</name>
    <dbReference type="NCBI Taxonomy" id="138064"/>
    <lineage>
        <taxon>Eukaryota</taxon>
        <taxon>Fungi</taxon>
        <taxon>Dikarya</taxon>
        <taxon>Ascomycota</taxon>
        <taxon>Pezizomycotina</taxon>
        <taxon>Sordariomycetes</taxon>
        <taxon>Xylariomycetidae</taxon>
        <taxon>Amphisphaeriales</taxon>
        <taxon>Sporocadaceae</taxon>
        <taxon>Seiridium</taxon>
    </lineage>
</organism>
<feature type="region of interest" description="Disordered" evidence="2">
    <location>
        <begin position="281"/>
        <end position="335"/>
    </location>
</feature>
<keyword evidence="1" id="KW-0694">RNA-binding</keyword>
<protein>
    <recommendedName>
        <fullName evidence="1">RNA-dependent RNA polymerase</fullName>
        <ecNumber evidence="1">2.7.7.48</ecNumber>
    </recommendedName>
</protein>
<evidence type="ECO:0000256" key="2">
    <source>
        <dbReference type="SAM" id="MobiDB-lite"/>
    </source>
</evidence>
<sequence length="1417" mass="160956">MAASSPCQVCQAPEITNINPYPMCPEGETPRITGGAEGCLAAAGLVPSWLLYALFQGHASFDYPSLPWDHLHPLNHSCVTHMNPSRSFCHWSHALGTSLAHRPNTKLSTQLGAGTIWVSAIRPSLATVMHPYTPKKNNVANSFARSSFQSLARDTELEHSFLEFSRKYNLELRIPNKAVLEQSPRKQLELAKQGREDRDATIYRRFGIHLRKNTLDVVLESFHERAVSLCKKWVLKPRGDSSVTPVITGSPKATNFAEREELKQLFEKVLQEHKPVLGVDSASSIKKADREITPLESRESSGTPRPRPNTVKRTSDDFAENLAKRPKSVAGRSHDRSFYGLSTNVSRESFIFSDQGQRVSQGTQTTVEASSQEKARWPPAPPLFPQNDFTEALDHVDDNPEAYDHIRRYLDRSSPTHSYSDFSSLLAENEIARLEESFSEPNIDIPSATIQELDDRLRASWPRVPAGIAAAPFAVIWEVLRILLHCKVEINTFELEYQQSWNDQNRLWRILSGDAAFTGKTLPDKCSLAAWNAGLVDFRLNKQAVVLGVTLTPSTTNTGPFFQVQLQPLKIDYSNRLARRFGSDRFVEMILPSIDPQNVPTLKILSQEALAHTRHWVATNLHPISGRLWKPFYVRSFRDSPSKKLASKSDGFEPEPKQITKDRFYLFAQDGDDFQPPELARYPSRDEPVTRHQKMSVTGLIEWLLQPSQNIGQPSLKLFSRISLGLSRTEPTVILEKEQFRHMDDDIRSPAGKVMNDGIGRMSPALARKVRDSMGLTDTPAGFQGRIGSAKGFWILDVSDKGDTIWIETYPSQRKWICDFEDEEHRVFEVSSVPQLPTSASLNTQFLPILMQQASTERRKEALRTYLRNLLLHLLNEEIEAQRIAMQDPLSCSAWVDKNPRSRRLERLENDQVPRLGSVPKHDEDRIQFFLAAGFDPLKQRVLWDMIWKLCKERFEELKRRINIKVGRSVYAYMVVDFEGILAEDEVHLNFSSNFRDEISGFSDTHLHDVDVLVARSPAHYVSDIQKVKAVFKPELGALKDVIVFPSKGNVALADKLSGGDYDGDMAWVCWDPDIVNNFDSAPIPTVPDLFKEGFLSKRTTTFQTLDETYGSRAILKFLEDGLDFNTQPSFLGMCTAFKESLCYHRKTVSDATAVRLSTMLSNLVDQPKQGIVFPLKEFSRFKRSLLLRGQPEPPQPKYKADTWTGKQSPSHIIDYLKFSVMIPAVDAELDRLSKSTGGKETQFWDDDLASYFNHYNELRIGGNPRVAQGMKYLTNDLEHFHREVETLHVREEITFDMKVGMSFEKFQLIKPRGFTGTLGKVLTAGSPQTEQHTAWCLLRASTYYKNYYNRSTFIWWIIGSELQELKAKASRGGPIVHLEAKSYAAMRHDPKYIRARNARLEGCQDVDREDQEPYDI</sequence>
<comment type="similarity">
    <text evidence="1">Belongs to the RdRP family.</text>
</comment>
<reference evidence="4 5" key="1">
    <citation type="submission" date="2024-02" db="EMBL/GenBank/DDBJ databases">
        <title>First draft genome assembly of two strains of Seiridium cardinale.</title>
        <authorList>
            <person name="Emiliani G."/>
            <person name="Scali E."/>
        </authorList>
    </citation>
    <scope>NUCLEOTIDE SEQUENCE [LARGE SCALE GENOMIC DNA]</scope>
    <source>
        <strain evidence="4 5">BM-138-000479</strain>
    </source>
</reference>
<dbReference type="EC" id="2.7.7.48" evidence="1"/>